<accession>B9XQH8</accession>
<dbReference type="InterPro" id="IPR024079">
    <property type="entry name" value="MetalloPept_cat_dom_sf"/>
</dbReference>
<dbReference type="GO" id="GO:0016485">
    <property type="term" value="P:protein processing"/>
    <property type="evidence" value="ECO:0007669"/>
    <property type="project" value="TreeGrafter"/>
</dbReference>
<keyword evidence="5 10" id="KW-0378">Hydrolase</keyword>
<evidence type="ECO:0000256" key="4">
    <source>
        <dbReference type="ARBA" id="ARBA00022723"/>
    </source>
</evidence>
<dbReference type="GO" id="GO:0005886">
    <property type="term" value="C:plasma membrane"/>
    <property type="evidence" value="ECO:0007669"/>
    <property type="project" value="TreeGrafter"/>
</dbReference>
<evidence type="ECO:0000256" key="7">
    <source>
        <dbReference type="ARBA" id="ARBA00023049"/>
    </source>
</evidence>
<evidence type="ECO:0000259" key="8">
    <source>
        <dbReference type="Pfam" id="PF01431"/>
    </source>
</evidence>
<protein>
    <submittedName>
        <fullName evidence="10">Endothelin-converting enzyme 1</fullName>
        <ecNumber evidence="10">3.4.24.71</ecNumber>
    </submittedName>
</protein>
<evidence type="ECO:0000256" key="3">
    <source>
        <dbReference type="ARBA" id="ARBA00022670"/>
    </source>
</evidence>
<comment type="caution">
    <text evidence="10">The sequence shown here is derived from an EMBL/GenBank/DDBJ whole genome shotgun (WGS) entry which is preliminary data.</text>
</comment>
<dbReference type="InterPro" id="IPR000718">
    <property type="entry name" value="Peptidase_M13"/>
</dbReference>
<dbReference type="PANTHER" id="PTHR11733">
    <property type="entry name" value="ZINC METALLOPROTEASE FAMILY M13 NEPRILYSIN-RELATED"/>
    <property type="match status" value="1"/>
</dbReference>
<dbReference type="STRING" id="320771.Cflav_PD0853"/>
<evidence type="ECO:0000256" key="5">
    <source>
        <dbReference type="ARBA" id="ARBA00022801"/>
    </source>
</evidence>
<dbReference type="PROSITE" id="PS51885">
    <property type="entry name" value="NEPRILYSIN"/>
    <property type="match status" value="1"/>
</dbReference>
<dbReference type="PANTHER" id="PTHR11733:SF167">
    <property type="entry name" value="FI17812P1-RELATED"/>
    <property type="match status" value="1"/>
</dbReference>
<evidence type="ECO:0000256" key="6">
    <source>
        <dbReference type="ARBA" id="ARBA00022833"/>
    </source>
</evidence>
<dbReference type="AlphaFoldDB" id="B9XQH8"/>
<dbReference type="Gene3D" id="1.10.1380.10">
    <property type="entry name" value="Neutral endopeptidase , domain2"/>
    <property type="match status" value="1"/>
</dbReference>
<feature type="domain" description="Peptidase M13 N-terminal" evidence="9">
    <location>
        <begin position="66"/>
        <end position="443"/>
    </location>
</feature>
<dbReference type="Pfam" id="PF05649">
    <property type="entry name" value="Peptidase_M13_N"/>
    <property type="match status" value="1"/>
</dbReference>
<keyword evidence="11" id="KW-1185">Reference proteome</keyword>
<keyword evidence="3" id="KW-0645">Protease</keyword>
<name>B9XQH8_PEDPL</name>
<comment type="cofactor">
    <cofactor evidence="1">
        <name>Zn(2+)</name>
        <dbReference type="ChEBI" id="CHEBI:29105"/>
    </cofactor>
</comment>
<evidence type="ECO:0000256" key="2">
    <source>
        <dbReference type="ARBA" id="ARBA00007357"/>
    </source>
</evidence>
<dbReference type="GO" id="GO:0004222">
    <property type="term" value="F:metalloendopeptidase activity"/>
    <property type="evidence" value="ECO:0007669"/>
    <property type="project" value="UniProtKB-EC"/>
</dbReference>
<evidence type="ECO:0000313" key="11">
    <source>
        <dbReference type="Proteomes" id="UP000003688"/>
    </source>
</evidence>
<feature type="domain" description="Peptidase M13 C-terminal" evidence="8">
    <location>
        <begin position="495"/>
        <end position="691"/>
    </location>
</feature>
<dbReference type="RefSeq" id="WP_007418064.1">
    <property type="nucleotide sequence ID" value="NZ_ABOX02000054.1"/>
</dbReference>
<organism evidence="10 11">
    <name type="scientific">Pedosphaera parvula (strain Ellin514)</name>
    <dbReference type="NCBI Taxonomy" id="320771"/>
    <lineage>
        <taxon>Bacteria</taxon>
        <taxon>Pseudomonadati</taxon>
        <taxon>Verrucomicrobiota</taxon>
        <taxon>Pedosphaerae</taxon>
        <taxon>Pedosphaerales</taxon>
        <taxon>Pedosphaeraceae</taxon>
        <taxon>Pedosphaera</taxon>
    </lineage>
</organism>
<dbReference type="InterPro" id="IPR008753">
    <property type="entry name" value="Peptidase_M13_N"/>
</dbReference>
<evidence type="ECO:0000313" key="10">
    <source>
        <dbReference type="EMBL" id="EEF57903.1"/>
    </source>
</evidence>
<dbReference type="Gene3D" id="3.40.390.10">
    <property type="entry name" value="Collagenase (Catalytic Domain)"/>
    <property type="match status" value="1"/>
</dbReference>
<dbReference type="InterPro" id="IPR018497">
    <property type="entry name" value="Peptidase_M13_C"/>
</dbReference>
<reference evidence="10 11" key="1">
    <citation type="journal article" date="2011" name="J. Bacteriol.">
        <title>Genome sequence of 'Pedosphaera parvula' Ellin514, an aerobic Verrucomicrobial isolate from pasture soil.</title>
        <authorList>
            <person name="Kant R."/>
            <person name="van Passel M.W."/>
            <person name="Sangwan P."/>
            <person name="Palva A."/>
            <person name="Lucas S."/>
            <person name="Copeland A."/>
            <person name="Lapidus A."/>
            <person name="Glavina Del Rio T."/>
            <person name="Dalin E."/>
            <person name="Tice H."/>
            <person name="Bruce D."/>
            <person name="Goodwin L."/>
            <person name="Pitluck S."/>
            <person name="Chertkov O."/>
            <person name="Larimer F.W."/>
            <person name="Land M.L."/>
            <person name="Hauser L."/>
            <person name="Brettin T.S."/>
            <person name="Detter J.C."/>
            <person name="Han S."/>
            <person name="de Vos W.M."/>
            <person name="Janssen P.H."/>
            <person name="Smidt H."/>
        </authorList>
    </citation>
    <scope>NUCLEOTIDE SEQUENCE [LARGE SCALE GENOMIC DNA]</scope>
    <source>
        <strain evidence="10 11">Ellin514</strain>
    </source>
</reference>
<gene>
    <name evidence="10" type="ORF">Cflav_PD0853</name>
</gene>
<sequence precursor="true">MRPLQFSSDSNKTEHYKFNMIKFYSLMQCVAMAAVALTVNTVVKAADLKPKVPRFSPGYMDRSVDPGTNFYQYACGTWLKENPVPADKSRWGGFIELQERNWALLHEILDSTAKASNQNNSPAQKVGDFYKSAMDTNQLEELGFRPLEPDLKKIAELKSKAELSPLLADFHQRGVEAFFGDSVSPDAKQSSIYAFHLHQGGLGLPDRDYYLSEGFAKQREAYVEHMTKMFGLVGEKPEEAKGHAKTVLELETAMAKASKSRVDLRDPIANYHKVTVSDLAKDYPDMEFKTFLKDSGQEKMTDLIVGQPEFFAALDKLVTERSLDEWKVYLRWHLIRTAAPLLHHAAEDESFAFYGTVLRGQPTQEPRWQRAGRVIDGEIGEALGQLFVEKHFPSTARARMAELVENLKEVFRDDLKTVDWMTEATRAKALAKFDLFTQKIGHPDKFRDYSSVEIRPDDFYGNVQRATIFESKRQLVRVGKPVDKTEWHMTPPTVNAYFNPSQNEIVFPAGILQPPFFDVEMDDAVNYGAIGVVIGHEITHGYDDQGRKYDGQGNLNDWWTEADAKAFEARAQKVVDQYNAYEVLPGLHVNGRLTLGENIADLGGTRIAYKALQKALAKDPSKRKTIDGFTPEQRFFLSLSQIWRINCREAEMRRLITVDPHSPGQFRGIGPHVNVQEFYDAFGIKEDAPMWRPLALRAVIW</sequence>
<dbReference type="Proteomes" id="UP000003688">
    <property type="component" value="Unassembled WGS sequence"/>
</dbReference>
<keyword evidence="4" id="KW-0479">Metal-binding</keyword>
<comment type="similarity">
    <text evidence="2">Belongs to the peptidase M13 family.</text>
</comment>
<dbReference type="CDD" id="cd08662">
    <property type="entry name" value="M13"/>
    <property type="match status" value="1"/>
</dbReference>
<evidence type="ECO:0000256" key="1">
    <source>
        <dbReference type="ARBA" id="ARBA00001947"/>
    </source>
</evidence>
<dbReference type="EC" id="3.4.24.71" evidence="10"/>
<dbReference type="InterPro" id="IPR042089">
    <property type="entry name" value="Peptidase_M13_dom_2"/>
</dbReference>
<dbReference type="PRINTS" id="PR00786">
    <property type="entry name" value="NEPRILYSIN"/>
</dbReference>
<dbReference type="Pfam" id="PF01431">
    <property type="entry name" value="Peptidase_M13"/>
    <property type="match status" value="1"/>
</dbReference>
<dbReference type="EMBL" id="ABOX02000054">
    <property type="protein sequence ID" value="EEF57903.1"/>
    <property type="molecule type" value="Genomic_DNA"/>
</dbReference>
<evidence type="ECO:0000259" key="9">
    <source>
        <dbReference type="Pfam" id="PF05649"/>
    </source>
</evidence>
<dbReference type="GO" id="GO:0046872">
    <property type="term" value="F:metal ion binding"/>
    <property type="evidence" value="ECO:0007669"/>
    <property type="project" value="UniProtKB-KW"/>
</dbReference>
<keyword evidence="7" id="KW-0482">Metalloprotease</keyword>
<keyword evidence="6" id="KW-0862">Zinc</keyword>
<dbReference type="SUPFAM" id="SSF55486">
    <property type="entry name" value="Metalloproteases ('zincins'), catalytic domain"/>
    <property type="match status" value="1"/>
</dbReference>
<proteinExistence type="inferred from homology"/>